<dbReference type="AlphaFoldDB" id="A0AA39CF62"/>
<proteinExistence type="predicted"/>
<name>A0AA39CF62_9EURO</name>
<dbReference type="EMBL" id="JAPDRK010000015">
    <property type="protein sequence ID" value="KAJ9605929.1"/>
    <property type="molecule type" value="Genomic_DNA"/>
</dbReference>
<reference evidence="2" key="1">
    <citation type="submission" date="2022-10" db="EMBL/GenBank/DDBJ databases">
        <title>Culturing micro-colonial fungi from biological soil crusts in the Mojave desert and describing Neophaeococcomyces mojavensis, and introducing the new genera and species Taxawa tesnikishii.</title>
        <authorList>
            <person name="Kurbessoian T."/>
            <person name="Stajich J.E."/>
        </authorList>
    </citation>
    <scope>NUCLEOTIDE SEQUENCE</scope>
    <source>
        <strain evidence="2">TK_41</strain>
    </source>
</reference>
<organism evidence="2 3">
    <name type="scientific">Cladophialophora chaetospira</name>
    <dbReference type="NCBI Taxonomy" id="386627"/>
    <lineage>
        <taxon>Eukaryota</taxon>
        <taxon>Fungi</taxon>
        <taxon>Dikarya</taxon>
        <taxon>Ascomycota</taxon>
        <taxon>Pezizomycotina</taxon>
        <taxon>Eurotiomycetes</taxon>
        <taxon>Chaetothyriomycetidae</taxon>
        <taxon>Chaetothyriales</taxon>
        <taxon>Herpotrichiellaceae</taxon>
        <taxon>Cladophialophora</taxon>
    </lineage>
</organism>
<feature type="compositionally biased region" description="Polar residues" evidence="1">
    <location>
        <begin position="9"/>
        <end position="20"/>
    </location>
</feature>
<accession>A0AA39CF62</accession>
<keyword evidence="3" id="KW-1185">Reference proteome</keyword>
<dbReference type="Proteomes" id="UP001172673">
    <property type="component" value="Unassembled WGS sequence"/>
</dbReference>
<sequence length="126" mass="13212">MPSAIDTAAETNSANLTQRNGVHKNVSDANGWHESTNGTCNVSADGHVNGSVFSAATGSHTDFSQAEIAGEVERYPSTGIDVLMYVSNIHQSWSLEMKLNAIAELDADLEVSCRLSNAGAKAALCS</sequence>
<protein>
    <submittedName>
        <fullName evidence="2">Uncharacterized protein</fullName>
    </submittedName>
</protein>
<evidence type="ECO:0000313" key="2">
    <source>
        <dbReference type="EMBL" id="KAJ9605929.1"/>
    </source>
</evidence>
<evidence type="ECO:0000256" key="1">
    <source>
        <dbReference type="SAM" id="MobiDB-lite"/>
    </source>
</evidence>
<gene>
    <name evidence="2" type="ORF">H2200_009778</name>
</gene>
<comment type="caution">
    <text evidence="2">The sequence shown here is derived from an EMBL/GenBank/DDBJ whole genome shotgun (WGS) entry which is preliminary data.</text>
</comment>
<feature type="region of interest" description="Disordered" evidence="1">
    <location>
        <begin position="1"/>
        <end position="30"/>
    </location>
</feature>
<evidence type="ECO:0000313" key="3">
    <source>
        <dbReference type="Proteomes" id="UP001172673"/>
    </source>
</evidence>